<feature type="region of interest" description="Disordered" evidence="1">
    <location>
        <begin position="36"/>
        <end position="57"/>
    </location>
</feature>
<dbReference type="InterPro" id="IPR032675">
    <property type="entry name" value="LRR_dom_sf"/>
</dbReference>
<dbReference type="KEGG" id="cci:CC1G_11731"/>
<dbReference type="Proteomes" id="UP000001861">
    <property type="component" value="Unassembled WGS sequence"/>
</dbReference>
<feature type="compositionally biased region" description="Basic residues" evidence="1">
    <location>
        <begin position="106"/>
        <end position="123"/>
    </location>
</feature>
<name>A8NJY4_COPC7</name>
<organism evidence="2 3">
    <name type="scientific">Coprinopsis cinerea (strain Okayama-7 / 130 / ATCC MYA-4618 / FGSC 9003)</name>
    <name type="common">Inky cap fungus</name>
    <name type="synonym">Hormographiella aspergillata</name>
    <dbReference type="NCBI Taxonomy" id="240176"/>
    <lineage>
        <taxon>Eukaryota</taxon>
        <taxon>Fungi</taxon>
        <taxon>Dikarya</taxon>
        <taxon>Basidiomycota</taxon>
        <taxon>Agaricomycotina</taxon>
        <taxon>Agaricomycetes</taxon>
        <taxon>Agaricomycetidae</taxon>
        <taxon>Agaricales</taxon>
        <taxon>Agaricineae</taxon>
        <taxon>Psathyrellaceae</taxon>
        <taxon>Coprinopsis</taxon>
    </lineage>
</organism>
<gene>
    <name evidence="2" type="ORF">CC1G_11731</name>
</gene>
<dbReference type="HOGENOM" id="CLU_018544_11_0_1"/>
<dbReference type="VEuPathDB" id="FungiDB:CC1G_11731"/>
<accession>A8NJY4</accession>
<evidence type="ECO:0000313" key="2">
    <source>
        <dbReference type="EMBL" id="EAU87512.2"/>
    </source>
</evidence>
<reference evidence="2 3" key="1">
    <citation type="journal article" date="2010" name="Proc. Natl. Acad. Sci. U.S.A.">
        <title>Insights into evolution of multicellular fungi from the assembled chromosomes of the mushroom Coprinopsis cinerea (Coprinus cinereus).</title>
        <authorList>
            <person name="Stajich J.E."/>
            <person name="Wilke S.K."/>
            <person name="Ahren D."/>
            <person name="Au C.H."/>
            <person name="Birren B.W."/>
            <person name="Borodovsky M."/>
            <person name="Burns C."/>
            <person name="Canback B."/>
            <person name="Casselton L.A."/>
            <person name="Cheng C.K."/>
            <person name="Deng J."/>
            <person name="Dietrich F.S."/>
            <person name="Fargo D.C."/>
            <person name="Farman M.L."/>
            <person name="Gathman A.C."/>
            <person name="Goldberg J."/>
            <person name="Guigo R."/>
            <person name="Hoegger P.J."/>
            <person name="Hooker J.B."/>
            <person name="Huggins A."/>
            <person name="James T.Y."/>
            <person name="Kamada T."/>
            <person name="Kilaru S."/>
            <person name="Kodira C."/>
            <person name="Kues U."/>
            <person name="Kupfer D."/>
            <person name="Kwan H.S."/>
            <person name="Lomsadze A."/>
            <person name="Li W."/>
            <person name="Lilly W.W."/>
            <person name="Ma L.J."/>
            <person name="Mackey A.J."/>
            <person name="Manning G."/>
            <person name="Martin F."/>
            <person name="Muraguchi H."/>
            <person name="Natvig D.O."/>
            <person name="Palmerini H."/>
            <person name="Ramesh M.A."/>
            <person name="Rehmeyer C.J."/>
            <person name="Roe B.A."/>
            <person name="Shenoy N."/>
            <person name="Stanke M."/>
            <person name="Ter-Hovhannisyan V."/>
            <person name="Tunlid A."/>
            <person name="Velagapudi R."/>
            <person name="Vision T.J."/>
            <person name="Zeng Q."/>
            <person name="Zolan M.E."/>
            <person name="Pukkila P.J."/>
        </authorList>
    </citation>
    <scope>NUCLEOTIDE SEQUENCE [LARGE SCALE GENOMIC DNA]</scope>
    <source>
        <strain evidence="3">Okayama-7 / 130 / ATCC MYA-4618 / FGSC 9003</strain>
    </source>
</reference>
<comment type="caution">
    <text evidence="2">The sequence shown here is derived from an EMBL/GenBank/DDBJ whole genome shotgun (WGS) entry which is preliminary data.</text>
</comment>
<keyword evidence="3" id="KW-1185">Reference proteome</keyword>
<evidence type="ECO:0000313" key="3">
    <source>
        <dbReference type="Proteomes" id="UP000001861"/>
    </source>
</evidence>
<dbReference type="OMA" id="WQDDHHA"/>
<dbReference type="SUPFAM" id="SSF52058">
    <property type="entry name" value="L domain-like"/>
    <property type="match status" value="1"/>
</dbReference>
<sequence length="510" mass="56771">MQDDLAPIPWHPLLKAGRQLSSWFFSNPPRALPLPHAMCPPEQYSDSSPDYSPEGPVPMELDGAPSPTSQLHINALPVELLCEIFALYTHAFNDGNPVAPDEDTRTRRRRKRDTPRRFGRVSTHKNSSTNPIQLGHVCGYWRTLSLSMPILWSTIYVSSPNRSDIPIFATWIERSGSSPLHLKIAHSEGNCPGDAFSEIFHLAFNQQHRWAHIAMCLGAGAEDPLRALQEESSFPAFPALKSVDIHLKDWTPAGTSRLHAWLGTAPNLQKVLLRNLWSINHMLSSYPWDRLVDVELAYLDSTQLGDVLSTCRNISSLAIHDIVGPLESLSEPITFPQLHRLMIGGAGGADISVLLDHLELPSLKCLQLPRGFGFDYQPEQASQRLLQLLHRSECKLESLLISRLDEDFVTDLLASQPMNGLKHLTVHSKTSGSILKALSSPSRFLPGLSHLVLTNLDSHEGELLEMVQSRAANLADAKFHHVEVAFIKSSHSVPYEIHWSQCYPSNSSVV</sequence>
<dbReference type="eggNOG" id="ENOG502RBJS">
    <property type="taxonomic scope" value="Eukaryota"/>
</dbReference>
<dbReference type="AlphaFoldDB" id="A8NJY4"/>
<dbReference type="Gene3D" id="3.80.10.10">
    <property type="entry name" value="Ribonuclease Inhibitor"/>
    <property type="match status" value="1"/>
</dbReference>
<feature type="region of interest" description="Disordered" evidence="1">
    <location>
        <begin position="96"/>
        <end position="127"/>
    </location>
</feature>
<protein>
    <submittedName>
        <fullName evidence="2">Uncharacterized protein</fullName>
    </submittedName>
</protein>
<evidence type="ECO:0000256" key="1">
    <source>
        <dbReference type="SAM" id="MobiDB-lite"/>
    </source>
</evidence>
<dbReference type="GeneID" id="6010836"/>
<proteinExistence type="predicted"/>
<dbReference type="EMBL" id="AACS02000010">
    <property type="protein sequence ID" value="EAU87512.2"/>
    <property type="molecule type" value="Genomic_DNA"/>
</dbReference>
<dbReference type="RefSeq" id="XP_001834322.2">
    <property type="nucleotide sequence ID" value="XM_001834270.2"/>
</dbReference>
<dbReference type="InParanoid" id="A8NJY4"/>
<dbReference type="OrthoDB" id="3217549at2759"/>